<dbReference type="BioCyc" id="RCHA213810:RUM_RS09125-MONOMER"/>
<reference evidence="2" key="2">
    <citation type="submission" date="2010-03" db="EMBL/GenBank/DDBJ databases">
        <authorList>
            <person name="Pajon A."/>
        </authorList>
    </citation>
    <scope>NUCLEOTIDE SEQUENCE</scope>
    <source>
        <strain evidence="2">Type strain: 18P13</strain>
    </source>
</reference>
<dbReference type="GeneID" id="83156556"/>
<dbReference type="STRING" id="213810.RUM_18800"/>
<dbReference type="Gene3D" id="3.30.1180.10">
    <property type="match status" value="1"/>
</dbReference>
<accession>D4LE80</accession>
<organism evidence="2 3">
    <name type="scientific">Ruminococcus champanellensis (strain DSM 18848 / JCM 17042 / KCTC 15320 / 18P13)</name>
    <dbReference type="NCBI Taxonomy" id="213810"/>
    <lineage>
        <taxon>Bacteria</taxon>
        <taxon>Bacillati</taxon>
        <taxon>Bacillota</taxon>
        <taxon>Clostridia</taxon>
        <taxon>Eubacteriales</taxon>
        <taxon>Oscillospiraceae</taxon>
        <taxon>Ruminococcus</taxon>
    </lineage>
</organism>
<keyword evidence="3" id="KW-1185">Reference proteome</keyword>
<proteinExistence type="predicted"/>
<dbReference type="InterPro" id="IPR050270">
    <property type="entry name" value="DegV_domain_contain"/>
</dbReference>
<keyword evidence="1" id="KW-0446">Lipid-binding</keyword>
<dbReference type="HOGENOM" id="CLU_048251_4_2_9"/>
<evidence type="ECO:0000313" key="2">
    <source>
        <dbReference type="EMBL" id="CBL17925.1"/>
    </source>
</evidence>
<evidence type="ECO:0000313" key="3">
    <source>
        <dbReference type="Proteomes" id="UP000007054"/>
    </source>
</evidence>
<dbReference type="Proteomes" id="UP000007054">
    <property type="component" value="Chromosome"/>
</dbReference>
<dbReference type="PANTHER" id="PTHR33434">
    <property type="entry name" value="DEGV DOMAIN-CONTAINING PROTEIN DR_1986-RELATED"/>
    <property type="match status" value="1"/>
</dbReference>
<dbReference type="InterPro" id="IPR003797">
    <property type="entry name" value="DegV"/>
</dbReference>
<dbReference type="RefSeq" id="WP_015558831.1">
    <property type="nucleotide sequence ID" value="NC_021039.1"/>
</dbReference>
<gene>
    <name evidence="2" type="ordered locus">RUM_18800</name>
</gene>
<dbReference type="AlphaFoldDB" id="D4LE80"/>
<dbReference type="InterPro" id="IPR043168">
    <property type="entry name" value="DegV_C"/>
</dbReference>
<dbReference type="GO" id="GO:0008289">
    <property type="term" value="F:lipid binding"/>
    <property type="evidence" value="ECO:0007669"/>
    <property type="project" value="UniProtKB-KW"/>
</dbReference>
<sequence length="293" mass="32625">MQKIKLMTDSTSDIDPELEQSLDIQILCFPVTVDGVGYRERQDFTNTEFYQMLEHAVEFPTTAQLTAFEIQEAYEQALQEGYTNLIYVTIASQGSATYSNAIMARDAFYAQVPGAEKLQIHVVDSKNYTGVYGYPVMQAAAKIKKGASVEEVLNYLTEWFQSAEVLFVPLTLKYAKRSGRISAAAAFAGELLGLKPLIRITDGVSKVETKIRGDKNIIPTMSRYIQQRMIPRTPYSLVAGCDDTFANELKKELVKKLGYQPEHLFHIGATVSCNAGPDVVGIIIRSEPRIDAE</sequence>
<dbReference type="EMBL" id="FP929052">
    <property type="protein sequence ID" value="CBL17925.1"/>
    <property type="molecule type" value="Genomic_DNA"/>
</dbReference>
<dbReference type="PROSITE" id="PS51482">
    <property type="entry name" value="DEGV"/>
    <property type="match status" value="1"/>
</dbReference>
<dbReference type="PANTHER" id="PTHR33434:SF2">
    <property type="entry name" value="FATTY ACID-BINDING PROTEIN TM_1468"/>
    <property type="match status" value="1"/>
</dbReference>
<reference evidence="2" key="1">
    <citation type="submission" date="2010-03" db="EMBL/GenBank/DDBJ databases">
        <title>The genome sequence of Ruminococcus sp. 18P13.</title>
        <authorList>
            <consortium name="metaHIT consortium -- http://www.metahit.eu/"/>
            <person name="Pajon A."/>
            <person name="Turner K."/>
            <person name="Parkhill J."/>
            <person name="Bernalier A."/>
        </authorList>
    </citation>
    <scope>NUCLEOTIDE SEQUENCE [LARGE SCALE GENOMIC DNA]</scope>
    <source>
        <strain evidence="2">Type strain: 18P13</strain>
    </source>
</reference>
<dbReference type="Pfam" id="PF02645">
    <property type="entry name" value="DegV"/>
    <property type="match status" value="1"/>
</dbReference>
<dbReference type="Gene3D" id="3.40.50.10170">
    <property type="match status" value="1"/>
</dbReference>
<dbReference type="SUPFAM" id="SSF82549">
    <property type="entry name" value="DAK1/DegV-like"/>
    <property type="match status" value="1"/>
</dbReference>
<name>D4LE80_RUMC1</name>
<protein>
    <submittedName>
        <fullName evidence="2">EDD domain protein, DegV family</fullName>
    </submittedName>
</protein>
<dbReference type="NCBIfam" id="TIGR00762">
    <property type="entry name" value="DegV"/>
    <property type="match status" value="1"/>
</dbReference>
<dbReference type="OrthoDB" id="9780216at2"/>
<dbReference type="PATRIC" id="fig|213810.4.peg.1779"/>
<evidence type="ECO:0000256" key="1">
    <source>
        <dbReference type="ARBA" id="ARBA00023121"/>
    </source>
</evidence>
<dbReference type="KEGG" id="rch:RUM_18800"/>